<dbReference type="Pfam" id="PF18317">
    <property type="entry name" value="SDH_C"/>
    <property type="match status" value="1"/>
</dbReference>
<dbReference type="GO" id="GO:0050661">
    <property type="term" value="F:NADP binding"/>
    <property type="evidence" value="ECO:0007669"/>
    <property type="project" value="TreeGrafter"/>
</dbReference>
<proteinExistence type="predicted"/>
<dbReference type="InterPro" id="IPR046346">
    <property type="entry name" value="Aminoacid_DH-like_N_sf"/>
</dbReference>
<evidence type="ECO:0000259" key="3">
    <source>
        <dbReference type="Pfam" id="PF08501"/>
    </source>
</evidence>
<reference evidence="5" key="1">
    <citation type="submission" date="2020-11" db="EMBL/GenBank/DDBJ databases">
        <title>Nocardioides sp. nov., isolated from Soil of Cynanchum wilfordii Hemsley rhizosphere.</title>
        <authorList>
            <person name="Lee J.-S."/>
            <person name="Suh M.K."/>
            <person name="Kim J.-S."/>
        </authorList>
    </citation>
    <scope>NUCLEOTIDE SEQUENCE</scope>
    <source>
        <strain evidence="5">KCTC 19275</strain>
    </source>
</reference>
<dbReference type="GO" id="GO:0019632">
    <property type="term" value="P:shikimate metabolic process"/>
    <property type="evidence" value="ECO:0007669"/>
    <property type="project" value="TreeGrafter"/>
</dbReference>
<dbReference type="Gene3D" id="3.40.50.720">
    <property type="entry name" value="NAD(P)-binding Rossmann-like Domain"/>
    <property type="match status" value="1"/>
</dbReference>
<evidence type="ECO:0000313" key="5">
    <source>
        <dbReference type="EMBL" id="MBF4763317.1"/>
    </source>
</evidence>
<evidence type="ECO:0000256" key="1">
    <source>
        <dbReference type="ARBA" id="ARBA00004871"/>
    </source>
</evidence>
<feature type="domain" description="Shikimate dehydrogenase substrate binding N-terminal" evidence="3">
    <location>
        <begin position="5"/>
        <end position="86"/>
    </location>
</feature>
<comment type="pathway">
    <text evidence="1">Metabolic intermediate biosynthesis; chorismate biosynthesis; chorismate from D-erythrose 4-phosphate and phosphoenolpyruvate: step 4/7.</text>
</comment>
<dbReference type="SUPFAM" id="SSF53223">
    <property type="entry name" value="Aminoacid dehydrogenase-like, N-terminal domain"/>
    <property type="match status" value="1"/>
</dbReference>
<keyword evidence="2" id="KW-0057">Aromatic amino acid biosynthesis</keyword>
<evidence type="ECO:0000256" key="2">
    <source>
        <dbReference type="ARBA" id="ARBA00023141"/>
    </source>
</evidence>
<dbReference type="RefSeq" id="WP_194706506.1">
    <property type="nucleotide sequence ID" value="NZ_JADKPN010000004.1"/>
</dbReference>
<dbReference type="PANTHER" id="PTHR21089">
    <property type="entry name" value="SHIKIMATE DEHYDROGENASE"/>
    <property type="match status" value="1"/>
</dbReference>
<dbReference type="GO" id="GO:0004764">
    <property type="term" value="F:shikimate 3-dehydrogenase (NADP+) activity"/>
    <property type="evidence" value="ECO:0007669"/>
    <property type="project" value="InterPro"/>
</dbReference>
<dbReference type="AlphaFoldDB" id="A0A930YE20"/>
<dbReference type="InterPro" id="IPR041121">
    <property type="entry name" value="SDH_C"/>
</dbReference>
<dbReference type="EMBL" id="JADKPN010000004">
    <property type="protein sequence ID" value="MBF4763317.1"/>
    <property type="molecule type" value="Genomic_DNA"/>
</dbReference>
<dbReference type="InterPro" id="IPR036291">
    <property type="entry name" value="NAD(P)-bd_dom_sf"/>
</dbReference>
<feature type="domain" description="SDH C-terminal" evidence="4">
    <location>
        <begin position="232"/>
        <end position="263"/>
    </location>
</feature>
<dbReference type="PANTHER" id="PTHR21089:SF1">
    <property type="entry name" value="BIFUNCTIONAL 3-DEHYDROQUINATE DEHYDRATASE_SHIKIMATE DEHYDROGENASE, CHLOROPLASTIC"/>
    <property type="match status" value="1"/>
</dbReference>
<keyword evidence="2" id="KW-0028">Amino-acid biosynthesis</keyword>
<dbReference type="InterPro" id="IPR013708">
    <property type="entry name" value="Shikimate_DH-bd_N"/>
</dbReference>
<keyword evidence="6" id="KW-1185">Reference proteome</keyword>
<dbReference type="SUPFAM" id="SSF51735">
    <property type="entry name" value="NAD(P)-binding Rossmann-fold domains"/>
    <property type="match status" value="1"/>
</dbReference>
<dbReference type="Pfam" id="PF08501">
    <property type="entry name" value="Shikimate_dh_N"/>
    <property type="match status" value="1"/>
</dbReference>
<evidence type="ECO:0000313" key="6">
    <source>
        <dbReference type="Proteomes" id="UP000640489"/>
    </source>
</evidence>
<sequence length="264" mass="26325">MRCAVVGDPIGHSQSPVLHRAGYAAAGLSWSYDAVQVPSGTLASFVSSLDEEWRGLSVTAPLKREAAALASTASPVVTSSGVANTLVRSSSGAWSAENTDVPGAAAALRERYAGPVTSATILGGGATAVSTGLALASLGAREITLLVRDAARSATAVSVLAAHPAGPTVSVAPLSSGTVVGEVLVSTIPAAAQSPALVSRCAGVPVLFEVTYHPWPTPLAAASAGDQVLVTGLDLLVHQAALQFELFTGTPAADVLTPMRAALA</sequence>
<dbReference type="GO" id="GO:0009423">
    <property type="term" value="P:chorismate biosynthetic process"/>
    <property type="evidence" value="ECO:0007669"/>
    <property type="project" value="TreeGrafter"/>
</dbReference>
<dbReference type="GO" id="GO:0005829">
    <property type="term" value="C:cytosol"/>
    <property type="evidence" value="ECO:0007669"/>
    <property type="project" value="TreeGrafter"/>
</dbReference>
<dbReference type="Proteomes" id="UP000640489">
    <property type="component" value="Unassembled WGS sequence"/>
</dbReference>
<organism evidence="5 6">
    <name type="scientific">Nocardioides islandensis</name>
    <dbReference type="NCBI Taxonomy" id="433663"/>
    <lineage>
        <taxon>Bacteria</taxon>
        <taxon>Bacillati</taxon>
        <taxon>Actinomycetota</taxon>
        <taxon>Actinomycetes</taxon>
        <taxon>Propionibacteriales</taxon>
        <taxon>Nocardioidaceae</taxon>
        <taxon>Nocardioides</taxon>
    </lineage>
</organism>
<accession>A0A930YE20</accession>
<dbReference type="GO" id="GO:0009073">
    <property type="term" value="P:aromatic amino acid family biosynthetic process"/>
    <property type="evidence" value="ECO:0007669"/>
    <property type="project" value="UniProtKB-KW"/>
</dbReference>
<evidence type="ECO:0000259" key="4">
    <source>
        <dbReference type="Pfam" id="PF18317"/>
    </source>
</evidence>
<protein>
    <submittedName>
        <fullName evidence="5">Shikimate dehydrogenase</fullName>
    </submittedName>
</protein>
<gene>
    <name evidence="5" type="ORF">ISU07_09265</name>
</gene>
<comment type="caution">
    <text evidence="5">The sequence shown here is derived from an EMBL/GenBank/DDBJ whole genome shotgun (WGS) entry which is preliminary data.</text>
</comment>
<name>A0A930YE20_9ACTN</name>
<dbReference type="Gene3D" id="3.40.50.10860">
    <property type="entry name" value="Leucine Dehydrogenase, chain A, domain 1"/>
    <property type="match status" value="1"/>
</dbReference>
<dbReference type="InterPro" id="IPR022893">
    <property type="entry name" value="Shikimate_DH_fam"/>
</dbReference>